<dbReference type="Proteomes" id="UP001165341">
    <property type="component" value="Unassembled WGS sequence"/>
</dbReference>
<keyword evidence="7 8" id="KW-0012">Acyltransferase</keyword>
<comment type="function">
    <text evidence="8">Catalyzes the phospholipid dependent N-acylation of the N-terminal cysteine of apolipoprotein, the last step in lipoprotein maturation.</text>
</comment>
<evidence type="ECO:0000256" key="2">
    <source>
        <dbReference type="ARBA" id="ARBA00022475"/>
    </source>
</evidence>
<feature type="transmembrane region" description="Helical" evidence="8">
    <location>
        <begin position="260"/>
        <end position="278"/>
    </location>
</feature>
<dbReference type="InterPro" id="IPR036526">
    <property type="entry name" value="C-N_Hydrolase_sf"/>
</dbReference>
<evidence type="ECO:0000256" key="5">
    <source>
        <dbReference type="ARBA" id="ARBA00022989"/>
    </source>
</evidence>
<dbReference type="PANTHER" id="PTHR38686">
    <property type="entry name" value="APOLIPOPROTEIN N-ACYLTRANSFERASE"/>
    <property type="match status" value="1"/>
</dbReference>
<evidence type="ECO:0000256" key="7">
    <source>
        <dbReference type="ARBA" id="ARBA00023315"/>
    </source>
</evidence>
<evidence type="ECO:0000313" key="10">
    <source>
        <dbReference type="EMBL" id="MCI4658469.1"/>
    </source>
</evidence>
<feature type="transmembrane region" description="Helical" evidence="8">
    <location>
        <begin position="181"/>
        <end position="197"/>
    </location>
</feature>
<organism evidence="10 11">
    <name type="scientific">Cryobacterium zhongshanensis</name>
    <dbReference type="NCBI Taxonomy" id="2928153"/>
    <lineage>
        <taxon>Bacteria</taxon>
        <taxon>Bacillati</taxon>
        <taxon>Actinomycetota</taxon>
        <taxon>Actinomycetes</taxon>
        <taxon>Micrococcales</taxon>
        <taxon>Microbacteriaceae</taxon>
        <taxon>Cryobacterium</taxon>
    </lineage>
</organism>
<evidence type="ECO:0000256" key="6">
    <source>
        <dbReference type="ARBA" id="ARBA00023136"/>
    </source>
</evidence>
<dbReference type="CDD" id="cd07571">
    <property type="entry name" value="ALP_N-acyl_transferase"/>
    <property type="match status" value="1"/>
</dbReference>
<evidence type="ECO:0000259" key="9">
    <source>
        <dbReference type="PROSITE" id="PS50263"/>
    </source>
</evidence>
<keyword evidence="2 8" id="KW-1003">Cell membrane</keyword>
<dbReference type="AlphaFoldDB" id="A0AA41QVZ7"/>
<dbReference type="PROSITE" id="PS50263">
    <property type="entry name" value="CN_HYDROLASE"/>
    <property type="match status" value="1"/>
</dbReference>
<dbReference type="HAMAP" id="MF_01148">
    <property type="entry name" value="Lnt"/>
    <property type="match status" value="1"/>
</dbReference>
<feature type="transmembrane region" description="Helical" evidence="8">
    <location>
        <begin position="545"/>
        <end position="564"/>
    </location>
</feature>
<feature type="transmembrane region" description="Helical" evidence="8">
    <location>
        <begin position="121"/>
        <end position="142"/>
    </location>
</feature>
<sequence>MNSRADLFKVIRAGSSKPEDQGDFFLATLELRSSLVRPAGSPVGRDERPYREPSALEREGFGGASSVGHPILPFWTAAVFAVVSGPLVDAGFPDQDLWPLTLVGVACVLVALRGRGFGAGTILGFVAGMSFFLTHIVWSALYLGPLPWLALSVLQSAIYSVAAGAIALAYRIIPEAWPSRVGRILVLPSVVGGLWVAREDVAGSWPYGGFAWGRIAYSQSTGPFAEIVSWVGVSGLSFLLVALVAMLLQLAVGAGTRRQLRLVAAGAVITALALVPLWPAVAERSVRIAAVQGNGAAGYFSERQPGDLLRAQVDATLPIRGENVDLVVWPENATDLDPLASPEAQATIDRLSLELDAPLILGAITQRAGLLFNSTLLWAPGSGVQDLYDKKHPVPFGEYVPNRDFWQKLAPDLIGLIQRDYEIGTRDGILSTPALTAGSVICFDITDDRVIRSLVDDGAEVILAQSNNADFGRTDESVQQLAIARMRALETGRSVVNISTVGTSAIIAPDGRTLAQLPTFTAGTMIEDVSVMRGRTPAMAIGGQLALIIAVGSAAVLGVSWLVARTSPRSTRTPHRK</sequence>
<evidence type="ECO:0000256" key="1">
    <source>
        <dbReference type="ARBA" id="ARBA00004651"/>
    </source>
</evidence>
<keyword evidence="11" id="KW-1185">Reference proteome</keyword>
<protein>
    <recommendedName>
        <fullName evidence="8">Apolipoprotein N-acyltransferase</fullName>
        <shortName evidence="8">ALP N-acyltransferase</shortName>
        <ecNumber evidence="8">2.3.1.269</ecNumber>
    </recommendedName>
</protein>
<comment type="subcellular location">
    <subcellularLocation>
        <location evidence="1 8">Cell membrane</location>
        <topology evidence="1 8">Multi-pass membrane protein</topology>
    </subcellularLocation>
</comment>
<dbReference type="SUPFAM" id="SSF56317">
    <property type="entry name" value="Carbon-nitrogen hydrolase"/>
    <property type="match status" value="1"/>
</dbReference>
<evidence type="ECO:0000313" key="11">
    <source>
        <dbReference type="Proteomes" id="UP001165341"/>
    </source>
</evidence>
<gene>
    <name evidence="8 10" type="primary">lnt</name>
    <name evidence="10" type="ORF">MQH31_11700</name>
</gene>
<comment type="caution">
    <text evidence="10">The sequence shown here is derived from an EMBL/GenBank/DDBJ whole genome shotgun (WGS) entry which is preliminary data.</text>
</comment>
<dbReference type="Pfam" id="PF20154">
    <property type="entry name" value="LNT_N"/>
    <property type="match status" value="1"/>
</dbReference>
<comment type="similarity">
    <text evidence="8">Belongs to the CN hydrolase family. Apolipoprotein N-acyltransferase subfamily.</text>
</comment>
<keyword evidence="3 8" id="KW-0808">Transferase</keyword>
<dbReference type="Pfam" id="PF00795">
    <property type="entry name" value="CN_hydrolase"/>
    <property type="match status" value="1"/>
</dbReference>
<keyword evidence="6 8" id="KW-0472">Membrane</keyword>
<evidence type="ECO:0000256" key="3">
    <source>
        <dbReference type="ARBA" id="ARBA00022679"/>
    </source>
</evidence>
<dbReference type="NCBIfam" id="TIGR00546">
    <property type="entry name" value="lnt"/>
    <property type="match status" value="1"/>
</dbReference>
<comment type="pathway">
    <text evidence="8">Protein modification; lipoprotein biosynthesis (N-acyl transfer).</text>
</comment>
<comment type="catalytic activity">
    <reaction evidence="8">
        <text>N-terminal S-1,2-diacyl-sn-glyceryl-L-cysteinyl-[lipoprotein] + a glycerophospholipid = N-acyl-S-1,2-diacyl-sn-glyceryl-L-cysteinyl-[lipoprotein] + a 2-acyl-sn-glycero-3-phospholipid + H(+)</text>
        <dbReference type="Rhea" id="RHEA:48228"/>
        <dbReference type="Rhea" id="RHEA-COMP:14681"/>
        <dbReference type="Rhea" id="RHEA-COMP:14684"/>
        <dbReference type="ChEBI" id="CHEBI:15378"/>
        <dbReference type="ChEBI" id="CHEBI:136912"/>
        <dbReference type="ChEBI" id="CHEBI:140656"/>
        <dbReference type="ChEBI" id="CHEBI:140657"/>
        <dbReference type="ChEBI" id="CHEBI:140660"/>
        <dbReference type="EC" id="2.3.1.269"/>
    </reaction>
</comment>
<feature type="transmembrane region" description="Helical" evidence="8">
    <location>
        <begin position="67"/>
        <end position="85"/>
    </location>
</feature>
<feature type="domain" description="CN hydrolase" evidence="9">
    <location>
        <begin position="286"/>
        <end position="531"/>
    </location>
</feature>
<feature type="transmembrane region" description="Helical" evidence="8">
    <location>
        <begin position="148"/>
        <end position="169"/>
    </location>
</feature>
<name>A0AA41QVZ7_9MICO</name>
<dbReference type="EMBL" id="JALGAR010000003">
    <property type="protein sequence ID" value="MCI4658469.1"/>
    <property type="molecule type" value="Genomic_DNA"/>
</dbReference>
<evidence type="ECO:0000256" key="8">
    <source>
        <dbReference type="HAMAP-Rule" id="MF_01148"/>
    </source>
</evidence>
<dbReference type="GO" id="GO:0005886">
    <property type="term" value="C:plasma membrane"/>
    <property type="evidence" value="ECO:0007669"/>
    <property type="project" value="UniProtKB-SubCell"/>
</dbReference>
<reference evidence="10" key="1">
    <citation type="submission" date="2022-03" db="EMBL/GenBank/DDBJ databases">
        <title>Cryobacterium sp. nov. strain ZS14-85, isolated from Antarctic soil.</title>
        <authorList>
            <person name="Li J."/>
            <person name="Niu G."/>
        </authorList>
    </citation>
    <scope>NUCLEOTIDE SEQUENCE</scope>
    <source>
        <strain evidence="10">ZS14-85</strain>
    </source>
</reference>
<accession>A0AA41QVZ7</accession>
<keyword evidence="5 8" id="KW-1133">Transmembrane helix</keyword>
<dbReference type="EC" id="2.3.1.269" evidence="8"/>
<dbReference type="InterPro" id="IPR004563">
    <property type="entry name" value="Apolipo_AcylTrfase"/>
</dbReference>
<dbReference type="GO" id="GO:0016410">
    <property type="term" value="F:N-acyltransferase activity"/>
    <property type="evidence" value="ECO:0007669"/>
    <property type="project" value="UniProtKB-UniRule"/>
</dbReference>
<evidence type="ECO:0000256" key="4">
    <source>
        <dbReference type="ARBA" id="ARBA00022692"/>
    </source>
</evidence>
<proteinExistence type="inferred from homology"/>
<feature type="transmembrane region" description="Helical" evidence="8">
    <location>
        <begin position="227"/>
        <end position="248"/>
    </location>
</feature>
<dbReference type="GO" id="GO:0042158">
    <property type="term" value="P:lipoprotein biosynthetic process"/>
    <property type="evidence" value="ECO:0007669"/>
    <property type="project" value="UniProtKB-UniRule"/>
</dbReference>
<dbReference type="PANTHER" id="PTHR38686:SF1">
    <property type="entry name" value="APOLIPOPROTEIN N-ACYLTRANSFERASE"/>
    <property type="match status" value="1"/>
</dbReference>
<dbReference type="InterPro" id="IPR045378">
    <property type="entry name" value="LNT_N"/>
</dbReference>
<dbReference type="Gene3D" id="3.60.110.10">
    <property type="entry name" value="Carbon-nitrogen hydrolase"/>
    <property type="match status" value="1"/>
</dbReference>
<feature type="transmembrane region" description="Helical" evidence="8">
    <location>
        <begin position="97"/>
        <end position="114"/>
    </location>
</feature>
<dbReference type="InterPro" id="IPR003010">
    <property type="entry name" value="C-N_Hydrolase"/>
</dbReference>
<keyword evidence="4 8" id="KW-0812">Transmembrane</keyword>